<dbReference type="Gramene" id="KQL23267">
    <property type="protein sequence ID" value="KQL23267"/>
    <property type="gene ID" value="SETIT_032457mg"/>
</dbReference>
<accession>K4A0R7</accession>
<dbReference type="InParanoid" id="K4A0R7"/>
<organism evidence="2 3">
    <name type="scientific">Setaria italica</name>
    <name type="common">Foxtail millet</name>
    <name type="synonym">Panicum italicum</name>
    <dbReference type="NCBI Taxonomy" id="4555"/>
    <lineage>
        <taxon>Eukaryota</taxon>
        <taxon>Viridiplantae</taxon>
        <taxon>Streptophyta</taxon>
        <taxon>Embryophyta</taxon>
        <taxon>Tracheophyta</taxon>
        <taxon>Spermatophyta</taxon>
        <taxon>Magnoliopsida</taxon>
        <taxon>Liliopsida</taxon>
        <taxon>Poales</taxon>
        <taxon>Poaceae</taxon>
        <taxon>PACMAD clade</taxon>
        <taxon>Panicoideae</taxon>
        <taxon>Panicodae</taxon>
        <taxon>Paniceae</taxon>
        <taxon>Cenchrinae</taxon>
        <taxon>Setaria</taxon>
    </lineage>
</organism>
<dbReference type="EnsemblPlants" id="KQL23267">
    <property type="protein sequence ID" value="KQL23267"/>
    <property type="gene ID" value="SETIT_032457mg"/>
</dbReference>
<keyword evidence="3" id="KW-1185">Reference proteome</keyword>
<feature type="region of interest" description="Disordered" evidence="1">
    <location>
        <begin position="1"/>
        <end position="63"/>
    </location>
</feature>
<feature type="region of interest" description="Disordered" evidence="1">
    <location>
        <begin position="384"/>
        <end position="408"/>
    </location>
</feature>
<feature type="compositionally biased region" description="Polar residues" evidence="1">
    <location>
        <begin position="51"/>
        <end position="60"/>
    </location>
</feature>
<sequence length="513" mass="56354">MAPLPQPLHLPDASPPTTSRPPLPTPSTAATLTDTAIPSPASPSPLVYGNPTPTGRSKGSPSFKEVLLRGAASAVTSQIPGAVAVPRAPQVVLQSVGCPSPVRRPDADGWWTAEGRRSRKNHLRHARLPRRLVPNDLRGRCFNYLSPNHRTANCCSGPRCFSCRSVGHCSYGCPRQLSRPRKIINCSASISQREFNLGRALVISVFGTCMDCLASSILTTVSQQFEIDEAQIFIRCFGPASFLLTLPDAKSVRRVYGEGRPIISASYRLHIMCWSRFLNSSTATLPVAVELELRGIPTHAWELETAVQLLNDFCWINGLYLDTHDRRDVFRLATWCSSLEHVPTGLDLEIVEPPVASDELPAKRSLIYRIDISIVVAEQQSLVDHPSSSPLADGGRRRRRRRQQHNSPVAAAAFIDKLSKNTEGLIPQPPTVLKRYSWAPSPTSVPRRSRRMAGLEAELPGILDVSSCKTVMRSLGIELECEHVNQKIMDDYAKLFSTPFSASHVQALAVLFG</sequence>
<dbReference type="EMBL" id="AGNK02000819">
    <property type="status" value="NOT_ANNOTATED_CDS"/>
    <property type="molecule type" value="Genomic_DNA"/>
</dbReference>
<dbReference type="Proteomes" id="UP000004995">
    <property type="component" value="Unassembled WGS sequence"/>
</dbReference>
<dbReference type="HOGENOM" id="CLU_007717_0_1_1"/>
<evidence type="ECO:0008006" key="4">
    <source>
        <dbReference type="Google" id="ProtNLM"/>
    </source>
</evidence>
<dbReference type="AlphaFoldDB" id="K4A0R7"/>
<evidence type="ECO:0000256" key="1">
    <source>
        <dbReference type="SAM" id="MobiDB-lite"/>
    </source>
</evidence>
<dbReference type="eggNOG" id="ENOG502R46S">
    <property type="taxonomic scope" value="Eukaryota"/>
</dbReference>
<reference evidence="2" key="2">
    <citation type="submission" date="2018-08" db="UniProtKB">
        <authorList>
            <consortium name="EnsemblPlants"/>
        </authorList>
    </citation>
    <scope>IDENTIFICATION</scope>
    <source>
        <strain evidence="2">Yugu1</strain>
    </source>
</reference>
<name>K4A0R7_SETIT</name>
<proteinExistence type="predicted"/>
<evidence type="ECO:0000313" key="2">
    <source>
        <dbReference type="EnsemblPlants" id="KQL23267"/>
    </source>
</evidence>
<dbReference type="PANTHER" id="PTHR33087:SF51">
    <property type="entry name" value="CCHC-TYPE DOMAIN-CONTAINING PROTEIN"/>
    <property type="match status" value="1"/>
</dbReference>
<dbReference type="FunCoup" id="K4A0R7">
    <property type="interactions" value="863"/>
</dbReference>
<dbReference type="InterPro" id="IPR053253">
    <property type="entry name" value="Sex_diff_modulator"/>
</dbReference>
<reference evidence="3" key="1">
    <citation type="journal article" date="2012" name="Nat. Biotechnol.">
        <title>Reference genome sequence of the model plant Setaria.</title>
        <authorList>
            <person name="Bennetzen J.L."/>
            <person name="Schmutz J."/>
            <person name="Wang H."/>
            <person name="Percifield R."/>
            <person name="Hawkins J."/>
            <person name="Pontaroli A.C."/>
            <person name="Estep M."/>
            <person name="Feng L."/>
            <person name="Vaughn J.N."/>
            <person name="Grimwood J."/>
            <person name="Jenkins J."/>
            <person name="Barry K."/>
            <person name="Lindquist E."/>
            <person name="Hellsten U."/>
            <person name="Deshpande S."/>
            <person name="Wang X."/>
            <person name="Wu X."/>
            <person name="Mitros T."/>
            <person name="Triplett J."/>
            <person name="Yang X."/>
            <person name="Ye C.Y."/>
            <person name="Mauro-Herrera M."/>
            <person name="Wang L."/>
            <person name="Li P."/>
            <person name="Sharma M."/>
            <person name="Sharma R."/>
            <person name="Ronald P.C."/>
            <person name="Panaud O."/>
            <person name="Kellogg E.A."/>
            <person name="Brutnell T.P."/>
            <person name="Doust A.N."/>
            <person name="Tuskan G.A."/>
            <person name="Rokhsar D."/>
            <person name="Devos K.M."/>
        </authorList>
    </citation>
    <scope>NUCLEOTIDE SEQUENCE [LARGE SCALE GENOMIC DNA]</scope>
    <source>
        <strain evidence="3">cv. Yugu1</strain>
    </source>
</reference>
<evidence type="ECO:0000313" key="3">
    <source>
        <dbReference type="Proteomes" id="UP000004995"/>
    </source>
</evidence>
<dbReference type="PANTHER" id="PTHR33087">
    <property type="entry name" value="OS07G0539200 PROTEIN"/>
    <property type="match status" value="1"/>
</dbReference>
<protein>
    <recommendedName>
        <fullName evidence="4">DUF4283 domain-containing protein</fullName>
    </recommendedName>
</protein>